<comment type="caution">
    <text evidence="5">The sequence shown here is derived from an EMBL/GenBank/DDBJ whole genome shotgun (WGS) entry which is preliminary data.</text>
</comment>
<feature type="region of interest" description="Disordered" evidence="3">
    <location>
        <begin position="1"/>
        <end position="75"/>
    </location>
</feature>
<dbReference type="EMBL" id="SDRB02012420">
    <property type="protein sequence ID" value="THF97799.1"/>
    <property type="molecule type" value="Genomic_DNA"/>
</dbReference>
<dbReference type="CDD" id="cd03135">
    <property type="entry name" value="GATase1_DJ-1"/>
    <property type="match status" value="2"/>
</dbReference>
<evidence type="ECO:0000259" key="4">
    <source>
        <dbReference type="Pfam" id="PF01965"/>
    </source>
</evidence>
<keyword evidence="6" id="KW-1185">Reference proteome</keyword>
<evidence type="ECO:0000256" key="3">
    <source>
        <dbReference type="SAM" id="MobiDB-lite"/>
    </source>
</evidence>
<reference evidence="5 6" key="1">
    <citation type="journal article" date="2018" name="Proc. Natl. Acad. Sci. U.S.A.">
        <title>Draft genome sequence of Camellia sinensis var. sinensis provides insights into the evolution of the tea genome and tea quality.</title>
        <authorList>
            <person name="Wei C."/>
            <person name="Yang H."/>
            <person name="Wang S."/>
            <person name="Zhao J."/>
            <person name="Liu C."/>
            <person name="Gao L."/>
            <person name="Xia E."/>
            <person name="Lu Y."/>
            <person name="Tai Y."/>
            <person name="She G."/>
            <person name="Sun J."/>
            <person name="Cao H."/>
            <person name="Tong W."/>
            <person name="Gao Q."/>
            <person name="Li Y."/>
            <person name="Deng W."/>
            <person name="Jiang X."/>
            <person name="Wang W."/>
            <person name="Chen Q."/>
            <person name="Zhang S."/>
            <person name="Li H."/>
            <person name="Wu J."/>
            <person name="Wang P."/>
            <person name="Li P."/>
            <person name="Shi C."/>
            <person name="Zheng F."/>
            <person name="Jian J."/>
            <person name="Huang B."/>
            <person name="Shan D."/>
            <person name="Shi M."/>
            <person name="Fang C."/>
            <person name="Yue Y."/>
            <person name="Li F."/>
            <person name="Li D."/>
            <person name="Wei S."/>
            <person name="Han B."/>
            <person name="Jiang C."/>
            <person name="Yin Y."/>
            <person name="Xia T."/>
            <person name="Zhang Z."/>
            <person name="Bennetzen J.L."/>
            <person name="Zhao S."/>
            <person name="Wan X."/>
        </authorList>
    </citation>
    <scope>NUCLEOTIDE SEQUENCE [LARGE SCALE GENOMIC DNA]</scope>
    <source>
        <strain evidence="6">cv. Shuchazao</strain>
        <tissue evidence="5">Leaf</tissue>
    </source>
</reference>
<dbReference type="SUPFAM" id="SSF52317">
    <property type="entry name" value="Class I glutamine amidotransferase-like"/>
    <property type="match status" value="3"/>
</dbReference>
<evidence type="ECO:0000313" key="5">
    <source>
        <dbReference type="EMBL" id="THF97799.1"/>
    </source>
</evidence>
<dbReference type="STRING" id="542762.A0A4S4D5Y6"/>
<dbReference type="Pfam" id="PF01965">
    <property type="entry name" value="DJ-1_PfpI"/>
    <property type="match status" value="3"/>
</dbReference>
<dbReference type="NCBIfam" id="TIGR01383">
    <property type="entry name" value="not_thiJ"/>
    <property type="match status" value="2"/>
</dbReference>
<sequence length="575" mass="61431">MTSLSSFLSIPPLNPSSPHQPPMAVSLTTLHSSPFASMPTQQPKKPTSKRSSKPTKTLSPTTTPTTTTNSHPPKKVLVPIGLGSEEMEAVILVGVLRRAGADVTMASVEPELEIKAYCGTRLVADTSISACSDEIFDLVALPGGMPGSVRLRDCEILRKITSKQAEEKRLYSAICAAPAVTLLPWGLLKRKQMTCHPAFMHKLPTFRAVKSNIQVSGELTTSRGPGTSFVFAITLVEQLLGESVAKEVGELLLMNSANENPRKEEFNGVDWTVDHNPHVLIPVANGSEEIEVVTIVDILRRAKVDVVIASVEKSVQILASHGTKIVADKLIGSAAESIYDLIILPGGIAGAERLHKSRVLKKLLKEQESTGRIYGAICSSPAVLHRQGLLKDKRATAHPSIISELTNKAVDGAGVVIDGKLITSRGLASAADFALAIKEFTMIENNGLKSSFILISRNQGGIAGAERLHKSRVLKKLLKEQESTGRIYGAICSSPAVLHRQGLLKDKRATAHPSIISELTNKAVDGAGVVIDGKLITSRGLASAADFALAIVSKLFGHARARSVAEGLVIEYLRT</sequence>
<organism evidence="5 6">
    <name type="scientific">Camellia sinensis var. sinensis</name>
    <name type="common">China tea</name>
    <dbReference type="NCBI Taxonomy" id="542762"/>
    <lineage>
        <taxon>Eukaryota</taxon>
        <taxon>Viridiplantae</taxon>
        <taxon>Streptophyta</taxon>
        <taxon>Embryophyta</taxon>
        <taxon>Tracheophyta</taxon>
        <taxon>Spermatophyta</taxon>
        <taxon>Magnoliopsida</taxon>
        <taxon>eudicotyledons</taxon>
        <taxon>Gunneridae</taxon>
        <taxon>Pentapetalae</taxon>
        <taxon>asterids</taxon>
        <taxon>Ericales</taxon>
        <taxon>Theaceae</taxon>
        <taxon>Camellia</taxon>
    </lineage>
</organism>
<dbReference type="InterPro" id="IPR029062">
    <property type="entry name" value="Class_I_gatase-like"/>
</dbReference>
<protein>
    <recommendedName>
        <fullName evidence="4">DJ-1/PfpI domain-containing protein</fullName>
    </recommendedName>
</protein>
<proteinExistence type="inferred from homology"/>
<feature type="domain" description="DJ-1/PfpI" evidence="4">
    <location>
        <begin position="74"/>
        <end position="238"/>
    </location>
</feature>
<accession>A0A4S4D5Y6</accession>
<dbReference type="PANTHER" id="PTHR48094">
    <property type="entry name" value="PROTEIN/NUCLEIC ACID DEGLYCASE DJ-1-RELATED"/>
    <property type="match status" value="1"/>
</dbReference>
<dbReference type="InterPro" id="IPR050325">
    <property type="entry name" value="Prot/Nucl_acid_deglycase"/>
</dbReference>
<dbReference type="GO" id="GO:0005737">
    <property type="term" value="C:cytoplasm"/>
    <property type="evidence" value="ECO:0007669"/>
    <property type="project" value="TreeGrafter"/>
</dbReference>
<dbReference type="InterPro" id="IPR002818">
    <property type="entry name" value="DJ-1/PfpI"/>
</dbReference>
<dbReference type="InterPro" id="IPR006287">
    <property type="entry name" value="DJ-1"/>
</dbReference>
<feature type="domain" description="DJ-1/PfpI" evidence="4">
    <location>
        <begin position="460"/>
        <end position="553"/>
    </location>
</feature>
<dbReference type="PANTHER" id="PTHR48094:SF7">
    <property type="entry name" value="PROTEIN DJ-1 HOMOLOG C"/>
    <property type="match status" value="1"/>
</dbReference>
<feature type="compositionally biased region" description="Polar residues" evidence="3">
    <location>
        <begin position="26"/>
        <end position="42"/>
    </location>
</feature>
<evidence type="ECO:0000256" key="1">
    <source>
        <dbReference type="ARBA" id="ARBA00008542"/>
    </source>
</evidence>
<evidence type="ECO:0000256" key="2">
    <source>
        <dbReference type="ARBA" id="ARBA00022737"/>
    </source>
</evidence>
<dbReference type="FunFam" id="3.40.50.880:FF:000015">
    <property type="entry name" value="Protein DJ-1 homolog C"/>
    <property type="match status" value="2"/>
</dbReference>
<feature type="domain" description="DJ-1/PfpI" evidence="4">
    <location>
        <begin position="279"/>
        <end position="437"/>
    </location>
</feature>
<comment type="similarity">
    <text evidence="1">Belongs to the peptidase C56 family.</text>
</comment>
<feature type="compositionally biased region" description="Pro residues" evidence="3">
    <location>
        <begin position="12"/>
        <end position="21"/>
    </location>
</feature>
<gene>
    <name evidence="5" type="ORF">TEA_007150</name>
</gene>
<keyword evidence="2" id="KW-0677">Repeat</keyword>
<dbReference type="GO" id="GO:1903189">
    <property type="term" value="P:glyoxal metabolic process"/>
    <property type="evidence" value="ECO:0007669"/>
    <property type="project" value="TreeGrafter"/>
</dbReference>
<dbReference type="AlphaFoldDB" id="A0A4S4D5Y6"/>
<name>A0A4S4D5Y6_CAMSN</name>
<evidence type="ECO:0000313" key="6">
    <source>
        <dbReference type="Proteomes" id="UP000306102"/>
    </source>
</evidence>
<dbReference type="Gene3D" id="3.40.50.880">
    <property type="match status" value="3"/>
</dbReference>
<feature type="compositionally biased region" description="Low complexity" evidence="3">
    <location>
        <begin position="54"/>
        <end position="71"/>
    </location>
</feature>
<dbReference type="Proteomes" id="UP000306102">
    <property type="component" value="Unassembled WGS sequence"/>
</dbReference>